<evidence type="ECO:0000256" key="1">
    <source>
        <dbReference type="ARBA" id="ARBA00023125"/>
    </source>
</evidence>
<dbReference type="PANTHER" id="PTHR36924:SF1">
    <property type="entry name" value="ANTITOXIN HIGA-1"/>
    <property type="match status" value="1"/>
</dbReference>
<dbReference type="OrthoDB" id="9796786at2"/>
<dbReference type="InterPro" id="IPR001387">
    <property type="entry name" value="Cro/C1-type_HTH"/>
</dbReference>
<proteinExistence type="predicted"/>
<sequence>METTRRIYRANDLIPFEPTHPGEVLREELESRGISQRKFAAVIGMQSSALNEIVNGKRSVSIDFAIILEAALGIDAMFWVNLQIRYNMQTARKDSKLSERLNQIRKVAAML</sequence>
<dbReference type="GO" id="GO:0003677">
    <property type="term" value="F:DNA binding"/>
    <property type="evidence" value="ECO:0007669"/>
    <property type="project" value="UniProtKB-KW"/>
</dbReference>
<dbReference type="RefSeq" id="WP_027291614.1">
    <property type="nucleotide sequence ID" value="NZ_UGVL01000001.1"/>
</dbReference>
<dbReference type="InterPro" id="IPR010982">
    <property type="entry name" value="Lambda_DNA-bd_dom_sf"/>
</dbReference>
<keyword evidence="1" id="KW-0238">DNA-binding</keyword>
<dbReference type="STRING" id="880526.GCA_000427365_02057"/>
<reference evidence="3 4" key="1">
    <citation type="submission" date="2018-06" db="EMBL/GenBank/DDBJ databases">
        <authorList>
            <consortium name="Pathogen Informatics"/>
            <person name="Doyle S."/>
        </authorList>
    </citation>
    <scope>NUCLEOTIDE SEQUENCE [LARGE SCALE GENOMIC DNA]</scope>
    <source>
        <strain evidence="3 4">NCTC11190</strain>
    </source>
</reference>
<accession>A0A379MS30</accession>
<organism evidence="3 4">
    <name type="scientific">Rikenella microfusus</name>
    <dbReference type="NCBI Taxonomy" id="28139"/>
    <lineage>
        <taxon>Bacteria</taxon>
        <taxon>Pseudomonadati</taxon>
        <taxon>Bacteroidota</taxon>
        <taxon>Bacteroidia</taxon>
        <taxon>Bacteroidales</taxon>
        <taxon>Rikenellaceae</taxon>
        <taxon>Rikenella</taxon>
    </lineage>
</organism>
<dbReference type="PROSITE" id="PS50943">
    <property type="entry name" value="HTH_CROC1"/>
    <property type="match status" value="1"/>
</dbReference>
<dbReference type="Proteomes" id="UP000255233">
    <property type="component" value="Unassembled WGS sequence"/>
</dbReference>
<dbReference type="SMART" id="SM00530">
    <property type="entry name" value="HTH_XRE"/>
    <property type="match status" value="1"/>
</dbReference>
<dbReference type="EMBL" id="UGVL01000001">
    <property type="protein sequence ID" value="SUE34534.1"/>
    <property type="molecule type" value="Genomic_DNA"/>
</dbReference>
<dbReference type="InterPro" id="IPR013430">
    <property type="entry name" value="Toxin_antidote_HigA"/>
</dbReference>
<dbReference type="NCBIfam" id="TIGR02607">
    <property type="entry name" value="antidote_HigA"/>
    <property type="match status" value="1"/>
</dbReference>
<gene>
    <name evidence="3" type="primary">yddM</name>
    <name evidence="3" type="ORF">NCTC11190_01763</name>
</gene>
<dbReference type="SUPFAM" id="SSF47413">
    <property type="entry name" value="lambda repressor-like DNA-binding domains"/>
    <property type="match status" value="1"/>
</dbReference>
<evidence type="ECO:0000313" key="3">
    <source>
        <dbReference type="EMBL" id="SUE34534.1"/>
    </source>
</evidence>
<dbReference type="CDD" id="cd00093">
    <property type="entry name" value="HTH_XRE"/>
    <property type="match status" value="1"/>
</dbReference>
<keyword evidence="4" id="KW-1185">Reference proteome</keyword>
<dbReference type="Pfam" id="PF01381">
    <property type="entry name" value="HTH_3"/>
    <property type="match status" value="1"/>
</dbReference>
<protein>
    <submittedName>
        <fullName evidence="3">Uncharacterized HTH-type transcriptional regulator YddM</fullName>
    </submittedName>
</protein>
<feature type="domain" description="HTH cro/C1-type" evidence="2">
    <location>
        <begin position="25"/>
        <end position="79"/>
    </location>
</feature>
<name>A0A379MS30_9BACT</name>
<evidence type="ECO:0000313" key="4">
    <source>
        <dbReference type="Proteomes" id="UP000255233"/>
    </source>
</evidence>
<dbReference type="PANTHER" id="PTHR36924">
    <property type="entry name" value="ANTITOXIN HIGA-1"/>
    <property type="match status" value="1"/>
</dbReference>
<evidence type="ECO:0000259" key="2">
    <source>
        <dbReference type="PROSITE" id="PS50943"/>
    </source>
</evidence>
<dbReference type="Gene3D" id="1.10.260.40">
    <property type="entry name" value="lambda repressor-like DNA-binding domains"/>
    <property type="match status" value="1"/>
</dbReference>
<dbReference type="AlphaFoldDB" id="A0A379MS30"/>